<dbReference type="PANTHER" id="PTHR34039:SF1">
    <property type="entry name" value="UPF0102 PROTEIN YRAN"/>
    <property type="match status" value="1"/>
</dbReference>
<gene>
    <name evidence="3" type="ORF">R2Q92_09855</name>
</gene>
<dbReference type="Gene3D" id="3.40.1350.10">
    <property type="match status" value="1"/>
</dbReference>
<dbReference type="RefSeq" id="WP_194424628.1">
    <property type="nucleotide sequence ID" value="NZ_BAAAPT010000002.1"/>
</dbReference>
<dbReference type="PANTHER" id="PTHR34039">
    <property type="entry name" value="UPF0102 PROTEIN YRAN"/>
    <property type="match status" value="1"/>
</dbReference>
<sequence>MAAKDDLGRAGEQFAHDHLLARGYVVLDRNWRCAEGEIDIVAREGRDLVVVEVKTRRSLGYGHPFDAVDERKRARLWRLGHAWMRGHREQTRGLRVRVDVVGVIGTPPRPATLEHLRDLR</sequence>
<dbReference type="EMBL" id="JAWJYN010000002">
    <property type="protein sequence ID" value="MDZ8162145.1"/>
    <property type="molecule type" value="Genomic_DNA"/>
</dbReference>
<name>A0ABU5N7S6_9MICO</name>
<dbReference type="NCBIfam" id="NF009154">
    <property type="entry name" value="PRK12497.3-3"/>
    <property type="match status" value="1"/>
</dbReference>
<comment type="similarity">
    <text evidence="1 2">Belongs to the UPF0102 family.</text>
</comment>
<dbReference type="Proteomes" id="UP001291912">
    <property type="component" value="Unassembled WGS sequence"/>
</dbReference>
<organism evidence="3 4">
    <name type="scientific">Microbacterium aquimaris</name>
    <dbReference type="NCBI Taxonomy" id="459816"/>
    <lineage>
        <taxon>Bacteria</taxon>
        <taxon>Bacillati</taxon>
        <taxon>Actinomycetota</taxon>
        <taxon>Actinomycetes</taxon>
        <taxon>Micrococcales</taxon>
        <taxon>Microbacteriaceae</taxon>
        <taxon>Microbacterium</taxon>
    </lineage>
</organism>
<dbReference type="NCBIfam" id="NF009150">
    <property type="entry name" value="PRK12497.1-3"/>
    <property type="match status" value="1"/>
</dbReference>
<evidence type="ECO:0000256" key="2">
    <source>
        <dbReference type="HAMAP-Rule" id="MF_00048"/>
    </source>
</evidence>
<dbReference type="InterPro" id="IPR003509">
    <property type="entry name" value="UPF0102_YraN-like"/>
</dbReference>
<protein>
    <recommendedName>
        <fullName evidence="2">UPF0102 protein R2Q92_09855</fullName>
    </recommendedName>
</protein>
<dbReference type="InterPro" id="IPR011856">
    <property type="entry name" value="tRNA_endonuc-like_dom_sf"/>
</dbReference>
<reference evidence="3 4" key="1">
    <citation type="submission" date="2023-10" db="EMBL/GenBank/DDBJ databases">
        <title>Microbacterium xanthum sp. nov., isolated from seaweed.</title>
        <authorList>
            <person name="Lee S.D."/>
        </authorList>
    </citation>
    <scope>NUCLEOTIDE SEQUENCE [LARGE SCALE GENOMIC DNA]</scope>
    <source>
        <strain evidence="3 4">KCTC 19124</strain>
    </source>
</reference>
<proteinExistence type="inferred from homology"/>
<dbReference type="Pfam" id="PF02021">
    <property type="entry name" value="UPF0102"/>
    <property type="match status" value="1"/>
</dbReference>
<comment type="caution">
    <text evidence="3">The sequence shown here is derived from an EMBL/GenBank/DDBJ whole genome shotgun (WGS) entry which is preliminary data.</text>
</comment>
<evidence type="ECO:0000313" key="4">
    <source>
        <dbReference type="Proteomes" id="UP001291912"/>
    </source>
</evidence>
<keyword evidence="4" id="KW-1185">Reference proteome</keyword>
<accession>A0ABU5N7S6</accession>
<dbReference type="CDD" id="cd20736">
    <property type="entry name" value="PoNe_Nuclease"/>
    <property type="match status" value="1"/>
</dbReference>
<evidence type="ECO:0000256" key="1">
    <source>
        <dbReference type="ARBA" id="ARBA00006738"/>
    </source>
</evidence>
<dbReference type="InterPro" id="IPR011335">
    <property type="entry name" value="Restrct_endonuc-II-like"/>
</dbReference>
<evidence type="ECO:0000313" key="3">
    <source>
        <dbReference type="EMBL" id="MDZ8162145.1"/>
    </source>
</evidence>
<dbReference type="SUPFAM" id="SSF52980">
    <property type="entry name" value="Restriction endonuclease-like"/>
    <property type="match status" value="1"/>
</dbReference>
<dbReference type="HAMAP" id="MF_00048">
    <property type="entry name" value="UPF0102"/>
    <property type="match status" value="1"/>
</dbReference>